<proteinExistence type="predicted"/>
<dbReference type="AlphaFoldDB" id="A0A0E0A4B9"/>
<evidence type="ECO:0000313" key="4">
    <source>
        <dbReference type="Proteomes" id="UP000026961"/>
    </source>
</evidence>
<reference evidence="3" key="1">
    <citation type="submission" date="2015-04" db="UniProtKB">
        <authorList>
            <consortium name="EnsemblPlants"/>
        </authorList>
    </citation>
    <scope>IDENTIFICATION</scope>
</reference>
<keyword evidence="2" id="KW-0812">Transmembrane</keyword>
<dbReference type="HOGENOM" id="CLU_1009612_0_0_1"/>
<dbReference type="Proteomes" id="UP000026961">
    <property type="component" value="Chromosome 6"/>
</dbReference>
<protein>
    <submittedName>
        <fullName evidence="3">Uncharacterized protein</fullName>
    </submittedName>
</protein>
<dbReference type="EnsemblPlants" id="OGLUM06G01370.1">
    <property type="protein sequence ID" value="OGLUM06G01370.1"/>
    <property type="gene ID" value="OGLUM06G01370"/>
</dbReference>
<organism evidence="3">
    <name type="scientific">Oryza glumipatula</name>
    <dbReference type="NCBI Taxonomy" id="40148"/>
    <lineage>
        <taxon>Eukaryota</taxon>
        <taxon>Viridiplantae</taxon>
        <taxon>Streptophyta</taxon>
        <taxon>Embryophyta</taxon>
        <taxon>Tracheophyta</taxon>
        <taxon>Spermatophyta</taxon>
        <taxon>Magnoliopsida</taxon>
        <taxon>Liliopsida</taxon>
        <taxon>Poales</taxon>
        <taxon>Poaceae</taxon>
        <taxon>BOP clade</taxon>
        <taxon>Oryzoideae</taxon>
        <taxon>Oryzeae</taxon>
        <taxon>Oryzinae</taxon>
        <taxon>Oryza</taxon>
    </lineage>
</organism>
<feature type="compositionally biased region" description="Pro residues" evidence="1">
    <location>
        <begin position="191"/>
        <end position="200"/>
    </location>
</feature>
<keyword evidence="2" id="KW-1133">Transmembrane helix</keyword>
<evidence type="ECO:0000313" key="3">
    <source>
        <dbReference type="EnsemblPlants" id="OGLUM06G01370.1"/>
    </source>
</evidence>
<dbReference type="Gramene" id="OGLUM06G01370.1">
    <property type="protein sequence ID" value="OGLUM06G01370.1"/>
    <property type="gene ID" value="OGLUM06G01370"/>
</dbReference>
<sequence length="259" mass="27688">MGREDDEAGRGTTVPFLVAVRFVLALAVGAITFVVIVMVVATVSRPEEIQLSIDRGYIPVLYDTAATVDVGVAVTSVAVTPAAAEPANMQVQLAVSLTASYSSRRGHQNMINCEDIAIGLVDMTLSPSSWASGQLPAEINDTIDTSHTEATTVDITNTTQSANKMARLYEEDVFKVLVMVHIITPSSTNSPPSPAPPPSRSRPNNDPAHTFNCWPITIGYGYRTLQETDDVGCKSIGSSEVPGIYDWAQATSVMRSFVP</sequence>
<keyword evidence="2" id="KW-0472">Membrane</keyword>
<name>A0A0E0A4B9_9ORYZ</name>
<feature type="region of interest" description="Disordered" evidence="1">
    <location>
        <begin position="185"/>
        <end position="208"/>
    </location>
</feature>
<evidence type="ECO:0000256" key="2">
    <source>
        <dbReference type="SAM" id="Phobius"/>
    </source>
</evidence>
<evidence type="ECO:0000256" key="1">
    <source>
        <dbReference type="SAM" id="MobiDB-lite"/>
    </source>
</evidence>
<reference evidence="3" key="2">
    <citation type="submission" date="2018-05" db="EMBL/GenBank/DDBJ databases">
        <title>OgluRS3 (Oryza glumaepatula Reference Sequence Version 3).</title>
        <authorList>
            <person name="Zhang J."/>
            <person name="Kudrna D."/>
            <person name="Lee S."/>
            <person name="Talag J."/>
            <person name="Welchert J."/>
            <person name="Wing R.A."/>
        </authorList>
    </citation>
    <scope>NUCLEOTIDE SEQUENCE [LARGE SCALE GENOMIC DNA]</scope>
</reference>
<accession>A0A0E0A4B9</accession>
<feature type="transmembrane region" description="Helical" evidence="2">
    <location>
        <begin position="20"/>
        <end position="43"/>
    </location>
</feature>
<keyword evidence="4" id="KW-1185">Reference proteome</keyword>